<evidence type="ECO:0000313" key="2">
    <source>
        <dbReference type="EMBL" id="CAF1659153.1"/>
    </source>
</evidence>
<gene>
    <name evidence="2" type="ORF">XAT740_LOCUS56511</name>
</gene>
<dbReference type="AlphaFoldDB" id="A0A816F6B4"/>
<dbReference type="Pfam" id="PF05551">
    <property type="entry name" value="zf-His_Me_endon"/>
    <property type="match status" value="1"/>
</dbReference>
<sequence length="205" mass="23456">MAPTKRKRSPSPVKTEQKPRTQAFLDHLSMDEAKAWRNEIIKCGRYKKLVNHRHISSNLSIDELESATSAGSFNGAYFMKWMECEIEENLLCDPPDGHPRIMICKNTSSWPSIVEKLSTFCWQNSSRMAIYCHHITLRSMNEKPLRLLCSSTDGEQGSHLCDIVVCVSVSHLLVETAGKNRSRQYCFGIMMRMHQNNLGHLCIIQ</sequence>
<organism evidence="2 3">
    <name type="scientific">Adineta ricciae</name>
    <name type="common">Rotifer</name>
    <dbReference type="NCBI Taxonomy" id="249248"/>
    <lineage>
        <taxon>Eukaryota</taxon>
        <taxon>Metazoa</taxon>
        <taxon>Spiralia</taxon>
        <taxon>Gnathifera</taxon>
        <taxon>Rotifera</taxon>
        <taxon>Eurotatoria</taxon>
        <taxon>Bdelloidea</taxon>
        <taxon>Adinetida</taxon>
        <taxon>Adinetidae</taxon>
        <taxon>Adineta</taxon>
    </lineage>
</organism>
<protein>
    <recommendedName>
        <fullName evidence="1">Zinc-binding loop region of homing endonuclease domain-containing protein</fullName>
    </recommendedName>
</protein>
<dbReference type="EMBL" id="CAJNOR010011116">
    <property type="protein sequence ID" value="CAF1659153.1"/>
    <property type="molecule type" value="Genomic_DNA"/>
</dbReference>
<name>A0A816F6B4_ADIRI</name>
<feature type="domain" description="Zinc-binding loop region of homing endonuclease" evidence="1">
    <location>
        <begin position="123"/>
        <end position="196"/>
    </location>
</feature>
<accession>A0A816F6B4</accession>
<keyword evidence="3" id="KW-1185">Reference proteome</keyword>
<proteinExistence type="predicted"/>
<dbReference type="SUPFAM" id="SSF54060">
    <property type="entry name" value="His-Me finger endonucleases"/>
    <property type="match status" value="1"/>
</dbReference>
<reference evidence="2" key="1">
    <citation type="submission" date="2021-02" db="EMBL/GenBank/DDBJ databases">
        <authorList>
            <person name="Nowell W R."/>
        </authorList>
    </citation>
    <scope>NUCLEOTIDE SEQUENCE</scope>
</reference>
<comment type="caution">
    <text evidence="2">The sequence shown here is derived from an EMBL/GenBank/DDBJ whole genome shotgun (WGS) entry which is preliminary data.</text>
</comment>
<dbReference type="InterPro" id="IPR008704">
    <property type="entry name" value="Endonuclease_Zinc-binding_loop"/>
</dbReference>
<evidence type="ECO:0000259" key="1">
    <source>
        <dbReference type="Pfam" id="PF05551"/>
    </source>
</evidence>
<feature type="non-terminal residue" evidence="2">
    <location>
        <position position="1"/>
    </location>
</feature>
<evidence type="ECO:0000313" key="3">
    <source>
        <dbReference type="Proteomes" id="UP000663828"/>
    </source>
</evidence>
<dbReference type="InterPro" id="IPR044925">
    <property type="entry name" value="His-Me_finger_sf"/>
</dbReference>
<dbReference type="Proteomes" id="UP000663828">
    <property type="component" value="Unassembled WGS sequence"/>
</dbReference>